<evidence type="ECO:0000256" key="2">
    <source>
        <dbReference type="ARBA" id="ARBA00007886"/>
    </source>
</evidence>
<dbReference type="NCBIfam" id="TIGR02887">
    <property type="entry name" value="spore_ger_x_C"/>
    <property type="match status" value="1"/>
</dbReference>
<evidence type="ECO:0000256" key="3">
    <source>
        <dbReference type="ARBA" id="ARBA00022544"/>
    </source>
</evidence>
<evidence type="ECO:0000256" key="1">
    <source>
        <dbReference type="ARBA" id="ARBA00004635"/>
    </source>
</evidence>
<dbReference type="Pfam" id="PF05504">
    <property type="entry name" value="Spore_GerAC"/>
    <property type="match status" value="1"/>
</dbReference>
<dbReference type="PANTHER" id="PTHR35789">
    <property type="entry name" value="SPORE GERMINATION PROTEIN B3"/>
    <property type="match status" value="1"/>
</dbReference>
<evidence type="ECO:0000313" key="11">
    <source>
        <dbReference type="EMBL" id="AKP76874.1"/>
    </source>
</evidence>
<sequence>MKRTIRNLLILAMSSFLLFLSGCWDTNEPEQMVYAQGMGVDFKDNRYVLYLQTINLSLLAKSEASGAGAGQVKVEVGYATGKTIDEAIFRYYQISQRRIFFGHLAFLVLTDDALKHGAVKSAVDFLDRYRETRYNIWMYATKSPLKKTLLATPMFEVSNALSRLSDPKVIFKQNSFIPPVDLRELIIHLNEPSHEVNIPLVQTKEHLTTDQKSETAIQVNGAVAITSSELKGVFSESKIKGLRWITDEFVRAGLRVRLPDHSDIDLVVDKKKVKIEPVLKGSNLTFNIKVRAKATILVMPQHEKLSTIKKEAEQKIKKQIIETYAQGLSINSDVYRLSHVLYKKELRKWKAVQSNGAIPLTKDSINVKVNVQVKHGNKQRIGPTID</sequence>
<dbReference type="InterPro" id="IPR038501">
    <property type="entry name" value="Spore_GerAC_C_sf"/>
</dbReference>
<evidence type="ECO:0000256" key="4">
    <source>
        <dbReference type="ARBA" id="ARBA00022729"/>
    </source>
</evidence>
<keyword evidence="3" id="KW-0309">Germination</keyword>
<protein>
    <submittedName>
        <fullName evidence="11">Spore germination protein B3</fullName>
    </submittedName>
</protein>
<evidence type="ECO:0000256" key="8">
    <source>
        <dbReference type="SAM" id="SignalP"/>
    </source>
</evidence>
<keyword evidence="7" id="KW-0449">Lipoprotein</keyword>
<dbReference type="Proteomes" id="UP000036410">
    <property type="component" value="Chromosome"/>
</dbReference>
<dbReference type="PANTHER" id="PTHR35789:SF1">
    <property type="entry name" value="SPORE GERMINATION PROTEIN B3"/>
    <property type="match status" value="1"/>
</dbReference>
<dbReference type="GO" id="GO:0016020">
    <property type="term" value="C:membrane"/>
    <property type="evidence" value="ECO:0007669"/>
    <property type="project" value="UniProtKB-SubCell"/>
</dbReference>
<dbReference type="EMBL" id="CP010586">
    <property type="protein sequence ID" value="AKP76874.1"/>
    <property type="molecule type" value="Genomic_DNA"/>
</dbReference>
<evidence type="ECO:0000256" key="7">
    <source>
        <dbReference type="ARBA" id="ARBA00023288"/>
    </source>
</evidence>
<dbReference type="RefSeq" id="WP_228123047.1">
    <property type="nucleotide sequence ID" value="NZ_CP010586.1"/>
</dbReference>
<name>A0A806TFL4_PRIMG</name>
<dbReference type="GO" id="GO:0009847">
    <property type="term" value="P:spore germination"/>
    <property type="evidence" value="ECO:0007669"/>
    <property type="project" value="InterPro"/>
</dbReference>
<dbReference type="PROSITE" id="PS51257">
    <property type="entry name" value="PROKAR_LIPOPROTEIN"/>
    <property type="match status" value="1"/>
</dbReference>
<dbReference type="AlphaFoldDB" id="A0A806TFL4"/>
<gene>
    <name evidence="11" type="primary">gerBC_2</name>
    <name evidence="11" type="ORF">AS52_01909</name>
</gene>
<proteinExistence type="inferred from homology"/>
<feature type="domain" description="Spore germination protein N-terminal" evidence="10">
    <location>
        <begin position="25"/>
        <end position="202"/>
    </location>
</feature>
<dbReference type="Gene3D" id="3.30.300.210">
    <property type="entry name" value="Nutrient germinant receptor protein C, domain 3"/>
    <property type="match status" value="1"/>
</dbReference>
<dbReference type="GeneID" id="48012458"/>
<organism evidence="11 12">
    <name type="scientific">Priestia megaterium Q3</name>
    <dbReference type="NCBI Taxonomy" id="1452722"/>
    <lineage>
        <taxon>Bacteria</taxon>
        <taxon>Bacillati</taxon>
        <taxon>Bacillota</taxon>
        <taxon>Bacilli</taxon>
        <taxon>Bacillales</taxon>
        <taxon>Bacillaceae</taxon>
        <taxon>Priestia</taxon>
    </lineage>
</organism>
<dbReference type="InterPro" id="IPR057336">
    <property type="entry name" value="GerAC_N"/>
</dbReference>
<evidence type="ECO:0000313" key="12">
    <source>
        <dbReference type="Proteomes" id="UP000036410"/>
    </source>
</evidence>
<keyword evidence="6" id="KW-0564">Palmitate</keyword>
<evidence type="ECO:0000259" key="10">
    <source>
        <dbReference type="Pfam" id="PF25198"/>
    </source>
</evidence>
<reference evidence="11 12" key="1">
    <citation type="submission" date="2015-01" db="EMBL/GenBank/DDBJ databases">
        <title>Genome sequence of bacillus megaterium Q3.</title>
        <authorList>
            <person name="Wang Y."/>
            <person name="Luo K."/>
            <person name="Bai L."/>
            <person name="Luo F."/>
        </authorList>
    </citation>
    <scope>NUCLEOTIDE SEQUENCE [LARGE SCALE GENOMIC DNA]</scope>
    <source>
        <strain evidence="11 12">Q3</strain>
    </source>
</reference>
<comment type="similarity">
    <text evidence="2">Belongs to the GerABKC lipoprotein family.</text>
</comment>
<accession>A0A806TFL4</accession>
<keyword evidence="5" id="KW-0472">Membrane</keyword>
<evidence type="ECO:0000256" key="6">
    <source>
        <dbReference type="ARBA" id="ARBA00023139"/>
    </source>
</evidence>
<keyword evidence="4 8" id="KW-0732">Signal</keyword>
<feature type="chain" id="PRO_5038578116" evidence="8">
    <location>
        <begin position="27"/>
        <end position="386"/>
    </location>
</feature>
<dbReference type="Pfam" id="PF25198">
    <property type="entry name" value="Spore_GerAC_N"/>
    <property type="match status" value="1"/>
</dbReference>
<evidence type="ECO:0000256" key="5">
    <source>
        <dbReference type="ARBA" id="ARBA00023136"/>
    </source>
</evidence>
<dbReference type="InterPro" id="IPR046953">
    <property type="entry name" value="Spore_GerAC-like_C"/>
</dbReference>
<dbReference type="InterPro" id="IPR008844">
    <property type="entry name" value="Spore_GerAC-like"/>
</dbReference>
<comment type="subcellular location">
    <subcellularLocation>
        <location evidence="1">Membrane</location>
        <topology evidence="1">Lipid-anchor</topology>
    </subcellularLocation>
</comment>
<feature type="signal peptide" evidence="8">
    <location>
        <begin position="1"/>
        <end position="26"/>
    </location>
</feature>
<evidence type="ECO:0000259" key="9">
    <source>
        <dbReference type="Pfam" id="PF05504"/>
    </source>
</evidence>
<feature type="domain" description="Spore germination GerAC-like C-terminal" evidence="9">
    <location>
        <begin position="221"/>
        <end position="374"/>
    </location>
</feature>